<evidence type="ECO:0000256" key="1">
    <source>
        <dbReference type="ARBA" id="ARBA00023015"/>
    </source>
</evidence>
<evidence type="ECO:0000259" key="5">
    <source>
        <dbReference type="SMART" id="SM00906"/>
    </source>
</evidence>
<feature type="region of interest" description="Disordered" evidence="4">
    <location>
        <begin position="34"/>
        <end position="58"/>
    </location>
</feature>
<keyword evidence="1" id="KW-0805">Transcription regulation</keyword>
<keyword evidence="2" id="KW-0804">Transcription</keyword>
<keyword evidence="7" id="KW-1185">Reference proteome</keyword>
<dbReference type="GO" id="GO:0005634">
    <property type="term" value="C:nucleus"/>
    <property type="evidence" value="ECO:0007669"/>
    <property type="project" value="TreeGrafter"/>
</dbReference>
<dbReference type="SMART" id="SM00906">
    <property type="entry name" value="Fungal_trans"/>
    <property type="match status" value="1"/>
</dbReference>
<evidence type="ECO:0000256" key="4">
    <source>
        <dbReference type="SAM" id="MobiDB-lite"/>
    </source>
</evidence>
<dbReference type="InterPro" id="IPR007219">
    <property type="entry name" value="XnlR_reg_dom"/>
</dbReference>
<dbReference type="OrthoDB" id="2283488at2759"/>
<feature type="domain" description="Xylanolytic transcriptional activator regulatory" evidence="5">
    <location>
        <begin position="318"/>
        <end position="390"/>
    </location>
</feature>
<accession>A0A194UUZ4</accession>
<organism evidence="6 7">
    <name type="scientific">Cytospora mali</name>
    <name type="common">Apple Valsa canker fungus</name>
    <name type="synonym">Valsa mali</name>
    <dbReference type="NCBI Taxonomy" id="578113"/>
    <lineage>
        <taxon>Eukaryota</taxon>
        <taxon>Fungi</taxon>
        <taxon>Dikarya</taxon>
        <taxon>Ascomycota</taxon>
        <taxon>Pezizomycotina</taxon>
        <taxon>Sordariomycetes</taxon>
        <taxon>Sordariomycetidae</taxon>
        <taxon>Diaporthales</taxon>
        <taxon>Cytosporaceae</taxon>
        <taxon>Cytospora</taxon>
    </lineage>
</organism>
<dbReference type="GO" id="GO:0000435">
    <property type="term" value="P:positive regulation of transcription from RNA polymerase II promoter by galactose"/>
    <property type="evidence" value="ECO:0007669"/>
    <property type="project" value="TreeGrafter"/>
</dbReference>
<dbReference type="InterPro" id="IPR051127">
    <property type="entry name" value="Fungal_SecMet_Regulators"/>
</dbReference>
<feature type="region of interest" description="Disordered" evidence="4">
    <location>
        <begin position="678"/>
        <end position="707"/>
    </location>
</feature>
<dbReference type="PANTHER" id="PTHR47424">
    <property type="entry name" value="REGULATORY PROTEIN GAL4"/>
    <property type="match status" value="1"/>
</dbReference>
<feature type="compositionally biased region" description="Polar residues" evidence="4">
    <location>
        <begin position="692"/>
        <end position="707"/>
    </location>
</feature>
<dbReference type="GO" id="GO:0000978">
    <property type="term" value="F:RNA polymerase II cis-regulatory region sequence-specific DNA binding"/>
    <property type="evidence" value="ECO:0007669"/>
    <property type="project" value="TreeGrafter"/>
</dbReference>
<dbReference type="Pfam" id="PF04082">
    <property type="entry name" value="Fungal_trans"/>
    <property type="match status" value="1"/>
</dbReference>
<dbReference type="CDD" id="cd12148">
    <property type="entry name" value="fungal_TF_MHR"/>
    <property type="match status" value="1"/>
</dbReference>
<evidence type="ECO:0000256" key="2">
    <source>
        <dbReference type="ARBA" id="ARBA00023163"/>
    </source>
</evidence>
<sequence length="762" mass="85468">MGQRKFVPFLRLSGKLEEIERLRQRVKELEVELDTARSNANQHDAPSTTLSSERVEPDLRPRQALASQSTIPTDLSVQSPVSKRYWEGIYASPNDTHAKQFYGPSSLFYFIKRMEDFLTVSLQQPRRGKPIWFNSASKSFASPTPERTREFAESFSEPTDHVHHETSNYHQEQYLTITQEEYFLGLFWQSYHCSMQIVDETAFREHYRSLCDLPGRSRKPSALVDIIVAICMQYGIAFLVRREDAAQHQPSENEHNSSGHDVGDVVVDINDATIAGRWHYYRCQSLLSAELENPTITTLQCQIFSAIYLCNASYQNMAHGTLAQAVRTAQMLGLHLEPSGDMPDTTRELRKRLWWTLQTIECKTCMKLGRPLITSFPHESCSLPSDDYQLALMSSTTTSAEGSVTWLSYTVQNSKLVLSARATHVAFFGKCNEILTERNCASIYDDDQVLEECAAFLQTNISGPHGLQTWLRELPDALKSKRKDGGNMYSTDCSALAMERFAPTWIQRHRLLLELLYHNLYMNLFRPFITFPSILASPVRYRPNNGPLPSSSPSTSPLPSSTIRRPLAEQNAASCAKHGIALTKMIHETLENTEFLAGWHEAFQWQWNAALSLIGFILANPGSELSREARQAINRAIEVFNIFGRHFAVGTSAAIVTSQLTARADALRKTLGQSGVINSSIQTSGADPHDMSPSTQDLQSSSQIESVLSETGEVEAPETLADMAMIDDLLDGTIHMAYGVDCFGGVDFSLPENAHLTDGWNI</sequence>
<gene>
    <name evidence="6" type="ORF">VP1G_02796</name>
</gene>
<dbReference type="AlphaFoldDB" id="A0A194UUZ4"/>
<evidence type="ECO:0000256" key="3">
    <source>
        <dbReference type="ARBA" id="ARBA00023242"/>
    </source>
</evidence>
<dbReference type="GO" id="GO:0006351">
    <property type="term" value="P:DNA-templated transcription"/>
    <property type="evidence" value="ECO:0007669"/>
    <property type="project" value="InterPro"/>
</dbReference>
<dbReference type="GO" id="GO:0000981">
    <property type="term" value="F:DNA-binding transcription factor activity, RNA polymerase II-specific"/>
    <property type="evidence" value="ECO:0007669"/>
    <property type="project" value="TreeGrafter"/>
</dbReference>
<proteinExistence type="predicted"/>
<evidence type="ECO:0000313" key="6">
    <source>
        <dbReference type="EMBL" id="KUI55429.1"/>
    </source>
</evidence>
<dbReference type="PANTHER" id="PTHR47424:SF12">
    <property type="entry name" value="TRANSCRIPTION FACTOR ASQA"/>
    <property type="match status" value="1"/>
</dbReference>
<protein>
    <recommendedName>
        <fullName evidence="5">Xylanolytic transcriptional activator regulatory domain-containing protein</fullName>
    </recommendedName>
</protein>
<name>A0A194UUZ4_CYTMA</name>
<dbReference type="Proteomes" id="UP000078576">
    <property type="component" value="Unassembled WGS sequence"/>
</dbReference>
<dbReference type="GO" id="GO:0008270">
    <property type="term" value="F:zinc ion binding"/>
    <property type="evidence" value="ECO:0007669"/>
    <property type="project" value="InterPro"/>
</dbReference>
<reference evidence="7" key="1">
    <citation type="submission" date="2014-12" db="EMBL/GenBank/DDBJ databases">
        <title>Genome Sequence of Valsa Canker Pathogens Uncovers a Specific Adaption of Colonization on Woody Bark.</title>
        <authorList>
            <person name="Yin Z."/>
            <person name="Liu H."/>
            <person name="Gao X."/>
            <person name="Li Z."/>
            <person name="Song N."/>
            <person name="Ke X."/>
            <person name="Dai Q."/>
            <person name="Wu Y."/>
            <person name="Sun Y."/>
            <person name="Xu J.-R."/>
            <person name="Kang Z.K."/>
            <person name="Wang L."/>
            <person name="Huang L."/>
        </authorList>
    </citation>
    <scope>NUCLEOTIDE SEQUENCE [LARGE SCALE GENOMIC DNA]</scope>
    <source>
        <strain evidence="7">SXYL134</strain>
    </source>
</reference>
<feature type="compositionally biased region" description="Polar residues" evidence="4">
    <location>
        <begin position="36"/>
        <end position="52"/>
    </location>
</feature>
<dbReference type="EMBL" id="KN714680">
    <property type="protein sequence ID" value="KUI55429.1"/>
    <property type="molecule type" value="Genomic_DNA"/>
</dbReference>
<keyword evidence="3" id="KW-0539">Nucleus</keyword>
<evidence type="ECO:0000313" key="7">
    <source>
        <dbReference type="Proteomes" id="UP000078576"/>
    </source>
</evidence>